<evidence type="ECO:0000259" key="2">
    <source>
        <dbReference type="Pfam" id="PF02517"/>
    </source>
</evidence>
<feature type="transmembrane region" description="Helical" evidence="1">
    <location>
        <begin position="173"/>
        <end position="196"/>
    </location>
</feature>
<accession>A0A6V8QC65</accession>
<name>A0A6V8QC65_9ACTN</name>
<evidence type="ECO:0000313" key="4">
    <source>
        <dbReference type="Proteomes" id="UP000569018"/>
    </source>
</evidence>
<organism evidence="3 4">
    <name type="scientific">Candidatus Hakubella thermalkaliphila</name>
    <dbReference type="NCBI Taxonomy" id="2754717"/>
    <lineage>
        <taxon>Bacteria</taxon>
        <taxon>Bacillati</taxon>
        <taxon>Actinomycetota</taxon>
        <taxon>Actinomycetota incertae sedis</taxon>
        <taxon>Candidatus Hakubellales</taxon>
        <taxon>Candidatus Hakubellaceae</taxon>
        <taxon>Candidatus Hakubella</taxon>
    </lineage>
</organism>
<proteinExistence type="predicted"/>
<dbReference type="Pfam" id="PF02517">
    <property type="entry name" value="Rce1-like"/>
    <property type="match status" value="1"/>
</dbReference>
<dbReference type="GO" id="GO:0080120">
    <property type="term" value="P:CAAX-box protein maturation"/>
    <property type="evidence" value="ECO:0007669"/>
    <property type="project" value="UniProtKB-ARBA"/>
</dbReference>
<feature type="domain" description="CAAX prenyl protease 2/Lysostaphin resistance protein A-like" evidence="2">
    <location>
        <begin position="58"/>
        <end position="158"/>
    </location>
</feature>
<sequence length="208" mass="22471">FTTLGISLLFPGVQYSPEMAGMFERFKSVLTPEQLKQMQSQAAAFPIHPIWIGLLQGLIAGVTINAVAGFGEELGWRGLLQREFGYLGFWKSSALVGLIWGVWHAPIILQGHNYPQHPLAGVLMMTVFTLLLSPIFSYVRLKAKSVIAAAIIHGSLNATAGLAIMVVKGGNDLTIGVTGLAGLIVLAIVNIGLFVYDRVLSKEPIMDR</sequence>
<dbReference type="PANTHER" id="PTHR35797">
    <property type="entry name" value="PROTEASE-RELATED"/>
    <property type="match status" value="1"/>
</dbReference>
<dbReference type="Proteomes" id="UP000569018">
    <property type="component" value="Unassembled WGS sequence"/>
</dbReference>
<evidence type="ECO:0000256" key="1">
    <source>
        <dbReference type="SAM" id="Phobius"/>
    </source>
</evidence>
<dbReference type="InterPro" id="IPR042150">
    <property type="entry name" value="MmRce1-like"/>
</dbReference>
<feature type="transmembrane region" description="Helical" evidence="1">
    <location>
        <begin position="50"/>
        <end position="72"/>
    </location>
</feature>
<reference evidence="3 4" key="1">
    <citation type="journal article" date="2020" name="Front. Microbiol.">
        <title>Single-cell genomics of novel Actinobacteria with the Wood-Ljungdahl pathway discovered in a serpentinizing system.</title>
        <authorList>
            <person name="Merino N."/>
            <person name="Kawai M."/>
            <person name="Boyd E.S."/>
            <person name="Colman D.R."/>
            <person name="McGlynn S.E."/>
            <person name="Nealson K.H."/>
            <person name="Kurokawa K."/>
            <person name="Hongoh Y."/>
        </authorList>
    </citation>
    <scope>NUCLEOTIDE SEQUENCE [LARGE SCALE GENOMIC DNA]</scope>
    <source>
        <strain evidence="3 4">S47</strain>
    </source>
</reference>
<dbReference type="InterPro" id="IPR003675">
    <property type="entry name" value="Rce1/LyrA-like_dom"/>
</dbReference>
<dbReference type="RefSeq" id="WP_176236306.1">
    <property type="nucleotide sequence ID" value="NZ_BLSD01000253.1"/>
</dbReference>
<keyword evidence="1" id="KW-0472">Membrane</keyword>
<dbReference type="PANTHER" id="PTHR35797:SF1">
    <property type="entry name" value="PROTEASE"/>
    <property type="match status" value="1"/>
</dbReference>
<feature type="transmembrane region" description="Helical" evidence="1">
    <location>
        <begin position="119"/>
        <end position="139"/>
    </location>
</feature>
<dbReference type="GO" id="GO:0004175">
    <property type="term" value="F:endopeptidase activity"/>
    <property type="evidence" value="ECO:0007669"/>
    <property type="project" value="UniProtKB-ARBA"/>
</dbReference>
<dbReference type="AlphaFoldDB" id="A0A6V8QC65"/>
<dbReference type="EMBL" id="BLSD01000253">
    <property type="protein sequence ID" value="GFP40441.1"/>
    <property type="molecule type" value="Genomic_DNA"/>
</dbReference>
<feature type="non-terminal residue" evidence="3">
    <location>
        <position position="1"/>
    </location>
</feature>
<feature type="transmembrane region" description="Helical" evidence="1">
    <location>
        <begin position="146"/>
        <end position="167"/>
    </location>
</feature>
<comment type="caution">
    <text evidence="3">The sequence shown here is derived from an EMBL/GenBank/DDBJ whole genome shotgun (WGS) entry which is preliminary data.</text>
</comment>
<protein>
    <recommendedName>
        <fullName evidence="2">CAAX prenyl protease 2/Lysostaphin resistance protein A-like domain-containing protein</fullName>
    </recommendedName>
</protein>
<keyword evidence="1" id="KW-0812">Transmembrane</keyword>
<feature type="transmembrane region" description="Helical" evidence="1">
    <location>
        <begin position="84"/>
        <end position="107"/>
    </location>
</feature>
<gene>
    <name evidence="3" type="ORF">HKBW3S47_02137</name>
</gene>
<keyword evidence="1" id="KW-1133">Transmembrane helix</keyword>
<evidence type="ECO:0000313" key="3">
    <source>
        <dbReference type="EMBL" id="GFP40441.1"/>
    </source>
</evidence>